<evidence type="ECO:0000256" key="1">
    <source>
        <dbReference type="ARBA" id="ARBA00022553"/>
    </source>
</evidence>
<evidence type="ECO:0000313" key="6">
    <source>
        <dbReference type="EMBL" id="AEB99923.1"/>
    </source>
</evidence>
<name>C9LS34_SELS3</name>
<accession>C9LS34</accession>
<evidence type="ECO:0000256" key="4">
    <source>
        <dbReference type="ARBA" id="ARBA00022741"/>
    </source>
</evidence>
<evidence type="ECO:0000313" key="7">
    <source>
        <dbReference type="EMBL" id="EEX78313.1"/>
    </source>
</evidence>
<dbReference type="Proteomes" id="UP000011124">
    <property type="component" value="Chromosome"/>
</dbReference>
<dbReference type="PANTHER" id="PTHR34139:SF1">
    <property type="entry name" value="RNASE MJ1380-RELATED"/>
    <property type="match status" value="1"/>
</dbReference>
<dbReference type="EMBL" id="ACKP02000007">
    <property type="protein sequence ID" value="EEX78313.1"/>
    <property type="molecule type" value="Genomic_DNA"/>
</dbReference>
<dbReference type="KEGG" id="ssg:Selsp_0961"/>
<proteinExistence type="predicted"/>
<organism evidence="7 8">
    <name type="scientific">Selenomonas sputigena (strain ATCC 35185 / DSM 20758 / CCUG 44933 / VPI D19B-28)</name>
    <dbReference type="NCBI Taxonomy" id="546271"/>
    <lineage>
        <taxon>Bacteria</taxon>
        <taxon>Bacillati</taxon>
        <taxon>Bacillota</taxon>
        <taxon>Negativicutes</taxon>
        <taxon>Selenomonadales</taxon>
        <taxon>Selenomonadaceae</taxon>
        <taxon>Selenomonas</taxon>
    </lineage>
</organism>
<dbReference type="STRING" id="546271.Selsp_0961"/>
<dbReference type="InterPro" id="IPR008201">
    <property type="entry name" value="HepT-like"/>
</dbReference>
<evidence type="ECO:0000256" key="2">
    <source>
        <dbReference type="ARBA" id="ARBA00022649"/>
    </source>
</evidence>
<evidence type="ECO:0000256" key="5">
    <source>
        <dbReference type="ARBA" id="ARBA00022801"/>
    </source>
</evidence>
<dbReference type="GO" id="GO:0004540">
    <property type="term" value="F:RNA nuclease activity"/>
    <property type="evidence" value="ECO:0007669"/>
    <property type="project" value="InterPro"/>
</dbReference>
<dbReference type="GO" id="GO:0000166">
    <property type="term" value="F:nucleotide binding"/>
    <property type="evidence" value="ECO:0007669"/>
    <property type="project" value="UniProtKB-KW"/>
</dbReference>
<gene>
    <name evidence="6" type="ordered locus">Selsp_0961</name>
    <name evidence="7" type="ORF">SELSPUOL_00255</name>
</gene>
<dbReference type="Pfam" id="PF01934">
    <property type="entry name" value="HepT-like"/>
    <property type="match status" value="1"/>
</dbReference>
<dbReference type="RefSeq" id="WP_006190921.1">
    <property type="nucleotide sequence ID" value="NC_015437.1"/>
</dbReference>
<keyword evidence="3" id="KW-0540">Nuclease</keyword>
<dbReference type="AlphaFoldDB" id="C9LS34"/>
<sequence length="121" mass="14441">MKYSDRQRVQKIYDYAVRLQEYILENRIEKEVLLTQLPLQWLVTTPLYNMGEHCHNLSAEYKVKHGEIPWAMIAGLRHRLVHDYDGTNWNIISEVVFEELPILIEQLRACLTENENTEDVR</sequence>
<keyword evidence="9" id="KW-1185">Reference proteome</keyword>
<dbReference type="eggNOG" id="COG2361">
    <property type="taxonomic scope" value="Bacteria"/>
</dbReference>
<dbReference type="Proteomes" id="UP000003505">
    <property type="component" value="Unassembled WGS sequence"/>
</dbReference>
<protein>
    <submittedName>
        <fullName evidence="7">Putative toxin-antitoxin system, antitoxin component</fullName>
    </submittedName>
</protein>
<evidence type="ECO:0000313" key="8">
    <source>
        <dbReference type="Proteomes" id="UP000003505"/>
    </source>
</evidence>
<keyword evidence="5" id="KW-0378">Hydrolase</keyword>
<keyword evidence="1" id="KW-0597">Phosphoprotein</keyword>
<dbReference type="EMBL" id="CP002637">
    <property type="protein sequence ID" value="AEB99923.1"/>
    <property type="molecule type" value="Genomic_DNA"/>
</dbReference>
<dbReference type="InterPro" id="IPR051813">
    <property type="entry name" value="HepT_RNase_toxin"/>
</dbReference>
<reference evidence="6 9" key="2">
    <citation type="submission" date="2011-04" db="EMBL/GenBank/DDBJ databases">
        <title>The complete genome of Selenomonas sputigena DSM 20758.</title>
        <authorList>
            <consortium name="US DOE Joint Genome Institute (JGI-PGF)"/>
            <person name="Lucas S."/>
            <person name="Copeland A."/>
            <person name="Lapidus A."/>
            <person name="Bruce D."/>
            <person name="Goodwin L."/>
            <person name="Pitluck S."/>
            <person name="Peters L."/>
            <person name="Kyrpides N."/>
            <person name="Mavromatis K."/>
            <person name="Ivanova N."/>
            <person name="Ovchinnikova G."/>
            <person name="Teshima H."/>
            <person name="Detter J.C."/>
            <person name="Tapia R."/>
            <person name="Han C."/>
            <person name="Land M."/>
            <person name="Hauser L."/>
            <person name="Markowitz V."/>
            <person name="Cheng J.-F."/>
            <person name="Hugenholtz P."/>
            <person name="Woyke T."/>
            <person name="Wu D."/>
            <person name="Gronow S."/>
            <person name="Wellnitz S."/>
            <person name="Schneider S."/>
            <person name="Klenk H.-P."/>
            <person name="Eisen J.A."/>
        </authorList>
    </citation>
    <scope>NUCLEOTIDE SEQUENCE [LARGE SCALE GENOMIC DNA]</scope>
    <source>
        <strain evidence="6">ATCC 35185</strain>
        <strain evidence="9">ATCC 35185 / DSM 20758 / VPI D19B-28</strain>
    </source>
</reference>
<evidence type="ECO:0000313" key="9">
    <source>
        <dbReference type="Proteomes" id="UP000011124"/>
    </source>
</evidence>
<evidence type="ECO:0000256" key="3">
    <source>
        <dbReference type="ARBA" id="ARBA00022722"/>
    </source>
</evidence>
<reference evidence="7 8" key="1">
    <citation type="submission" date="2009-09" db="EMBL/GenBank/DDBJ databases">
        <authorList>
            <person name="Weinstock G."/>
            <person name="Sodergren E."/>
            <person name="Clifton S."/>
            <person name="Fulton L."/>
            <person name="Fulton B."/>
            <person name="Courtney L."/>
            <person name="Fronick C."/>
            <person name="Harrison M."/>
            <person name="Strong C."/>
            <person name="Farmer C."/>
            <person name="Delahaunty K."/>
            <person name="Markovic C."/>
            <person name="Hall O."/>
            <person name="Minx P."/>
            <person name="Tomlinson C."/>
            <person name="Mitreva M."/>
            <person name="Nelson J."/>
            <person name="Hou S."/>
            <person name="Wollam A."/>
            <person name="Pepin K.H."/>
            <person name="Johnson M."/>
            <person name="Bhonagiri V."/>
            <person name="Nash W.E."/>
            <person name="Warren W."/>
            <person name="Chinwalla A."/>
            <person name="Mardis E.R."/>
            <person name="Wilson R.K."/>
        </authorList>
    </citation>
    <scope>NUCLEOTIDE SEQUENCE [LARGE SCALE GENOMIC DNA]</scope>
    <source>
        <strain evidence="7">ATCC 35185</strain>
        <strain evidence="8">ATCC 35185 / DSM 20758 / VPI D19B-28</strain>
    </source>
</reference>
<dbReference type="GO" id="GO:0110001">
    <property type="term" value="C:toxin-antitoxin complex"/>
    <property type="evidence" value="ECO:0007669"/>
    <property type="project" value="InterPro"/>
</dbReference>
<dbReference type="GO" id="GO:0016787">
    <property type="term" value="F:hydrolase activity"/>
    <property type="evidence" value="ECO:0007669"/>
    <property type="project" value="UniProtKB-KW"/>
</dbReference>
<dbReference type="PANTHER" id="PTHR34139">
    <property type="entry name" value="UPF0331 PROTEIN MJ0127"/>
    <property type="match status" value="1"/>
</dbReference>
<dbReference type="OrthoDB" id="9810538at2"/>
<keyword evidence="4" id="KW-0547">Nucleotide-binding</keyword>
<keyword evidence="2" id="KW-1277">Toxin-antitoxin system</keyword>
<dbReference type="HOGENOM" id="CLU_142825_3_3_9"/>